<dbReference type="OrthoDB" id="9451284at2759"/>
<dbReference type="Proteomes" id="UP000520535">
    <property type="component" value="Unassembled WGS sequence"/>
</dbReference>
<gene>
    <name evidence="4" type="primary">Evi2b</name>
    <name evidence="4" type="ORF">BRALEP_R14806</name>
</gene>
<feature type="compositionally biased region" description="Basic and acidic residues" evidence="1">
    <location>
        <begin position="229"/>
        <end position="240"/>
    </location>
</feature>
<keyword evidence="2" id="KW-0472">Membrane</keyword>
<dbReference type="EMBL" id="VYZX01031157">
    <property type="protein sequence ID" value="NXS63211.1"/>
    <property type="molecule type" value="Genomic_DNA"/>
</dbReference>
<feature type="compositionally biased region" description="Polar residues" evidence="1">
    <location>
        <begin position="50"/>
        <end position="60"/>
    </location>
</feature>
<evidence type="ECO:0000256" key="3">
    <source>
        <dbReference type="SAM" id="SignalP"/>
    </source>
</evidence>
<organism evidence="4 5">
    <name type="scientific">Brachypteracias leptosomus</name>
    <name type="common">short-legged ground-roller</name>
    <dbReference type="NCBI Taxonomy" id="135165"/>
    <lineage>
        <taxon>Eukaryota</taxon>
        <taxon>Metazoa</taxon>
        <taxon>Chordata</taxon>
        <taxon>Craniata</taxon>
        <taxon>Vertebrata</taxon>
        <taxon>Euteleostomi</taxon>
        <taxon>Archelosauria</taxon>
        <taxon>Archosauria</taxon>
        <taxon>Dinosauria</taxon>
        <taxon>Saurischia</taxon>
        <taxon>Theropoda</taxon>
        <taxon>Coelurosauria</taxon>
        <taxon>Aves</taxon>
        <taxon>Neognathae</taxon>
        <taxon>Neoaves</taxon>
        <taxon>Telluraves</taxon>
        <taxon>Coraciimorphae</taxon>
        <taxon>Coraciiformes</taxon>
        <taxon>Brachypteraciidae</taxon>
        <taxon>Brachypteracias</taxon>
    </lineage>
</organism>
<dbReference type="GO" id="GO:2000035">
    <property type="term" value="P:regulation of stem cell division"/>
    <property type="evidence" value="ECO:0007669"/>
    <property type="project" value="TreeGrafter"/>
</dbReference>
<keyword evidence="2" id="KW-0812">Transmembrane</keyword>
<keyword evidence="3" id="KW-0732">Signal</keyword>
<dbReference type="PANTHER" id="PTHR15384">
    <property type="entry name" value="PROTEIN EVI2B"/>
    <property type="match status" value="1"/>
</dbReference>
<dbReference type="PANTHER" id="PTHR15384:SF0">
    <property type="entry name" value="PROTEIN EVI2B"/>
    <property type="match status" value="1"/>
</dbReference>
<keyword evidence="2" id="KW-1133">Transmembrane helix</keyword>
<evidence type="ECO:0000256" key="1">
    <source>
        <dbReference type="SAM" id="MobiDB-lite"/>
    </source>
</evidence>
<feature type="chain" id="PRO_5029760951" evidence="3">
    <location>
        <begin position="23"/>
        <end position="275"/>
    </location>
</feature>
<proteinExistence type="predicted"/>
<reference evidence="4 5" key="1">
    <citation type="submission" date="2019-09" db="EMBL/GenBank/DDBJ databases">
        <title>Bird 10,000 Genomes (B10K) Project - Family phase.</title>
        <authorList>
            <person name="Zhang G."/>
        </authorList>
    </citation>
    <scope>NUCLEOTIDE SEQUENCE [LARGE SCALE GENOMIC DNA]</scope>
    <source>
        <strain evidence="4">B10K-DU-012-52</strain>
    </source>
</reference>
<comment type="caution">
    <text evidence="4">The sequence shown here is derived from an EMBL/GenBank/DDBJ whole genome shotgun (WGS) entry which is preliminary data.</text>
</comment>
<feature type="compositionally biased region" description="Polar residues" evidence="1">
    <location>
        <begin position="194"/>
        <end position="209"/>
    </location>
</feature>
<dbReference type="AlphaFoldDB" id="A0A7L2W0D1"/>
<protein>
    <submittedName>
        <fullName evidence="4">EVI2B protein</fullName>
    </submittedName>
</protein>
<feature type="non-terminal residue" evidence="4">
    <location>
        <position position="275"/>
    </location>
</feature>
<sequence>MGSNQVMLVLFCGEVWNSLSTAIPEEVSTNRSNAYTSTTSAVEDKAPPHQVQTTGPSSHTSGAALAVITPAQVPRANTEPSEGSWIPALVIGIILVGMIIAIMIILVWNRCKKSAPADSNWAGPSPFADGDTPDVFMDSDQATRRSSIFFMLPWKLKQDTNLLQDSTAEEPSPCPTSNSQLPPPDQGCSAAPVSVSNVDASPAANSTGDSCPDPATSPEAPDLPPPPDWLKKPTDGHSSDPSKYQKLHSEAEEPLPPPPELLTAEAQEPLPPPPL</sequence>
<feature type="non-terminal residue" evidence="4">
    <location>
        <position position="1"/>
    </location>
</feature>
<feature type="signal peptide" evidence="3">
    <location>
        <begin position="1"/>
        <end position="22"/>
    </location>
</feature>
<accession>A0A7L2W0D1</accession>
<evidence type="ECO:0000313" key="5">
    <source>
        <dbReference type="Proteomes" id="UP000520535"/>
    </source>
</evidence>
<keyword evidence="5" id="KW-1185">Reference proteome</keyword>
<evidence type="ECO:0000256" key="2">
    <source>
        <dbReference type="SAM" id="Phobius"/>
    </source>
</evidence>
<dbReference type="InterPro" id="IPR033239">
    <property type="entry name" value="EVI2B"/>
</dbReference>
<feature type="region of interest" description="Disordered" evidence="1">
    <location>
        <begin position="35"/>
        <end position="60"/>
    </location>
</feature>
<name>A0A7L2W0D1_9AVES</name>
<dbReference type="GO" id="GO:0045660">
    <property type="term" value="P:positive regulation of neutrophil differentiation"/>
    <property type="evidence" value="ECO:0007669"/>
    <property type="project" value="TreeGrafter"/>
</dbReference>
<feature type="transmembrane region" description="Helical" evidence="2">
    <location>
        <begin position="85"/>
        <end position="108"/>
    </location>
</feature>
<feature type="region of interest" description="Disordered" evidence="1">
    <location>
        <begin position="164"/>
        <end position="275"/>
    </location>
</feature>
<evidence type="ECO:0000313" key="4">
    <source>
        <dbReference type="EMBL" id="NXS63211.1"/>
    </source>
</evidence>